<dbReference type="AlphaFoldDB" id="A0A835HXD6"/>
<dbReference type="Proteomes" id="UP000631114">
    <property type="component" value="Unassembled WGS sequence"/>
</dbReference>
<evidence type="ECO:0000256" key="1">
    <source>
        <dbReference type="ARBA" id="ARBA00010617"/>
    </source>
</evidence>
<dbReference type="InterPro" id="IPR002401">
    <property type="entry name" value="Cyt_P450_E_grp-I"/>
</dbReference>
<dbReference type="InterPro" id="IPR036396">
    <property type="entry name" value="Cyt_P450_sf"/>
</dbReference>
<evidence type="ECO:0000256" key="4">
    <source>
        <dbReference type="ARBA" id="ARBA00023004"/>
    </source>
</evidence>
<dbReference type="Gene3D" id="1.10.630.10">
    <property type="entry name" value="Cytochrome P450"/>
    <property type="match status" value="1"/>
</dbReference>
<keyword evidence="4" id="KW-0408">Iron</keyword>
<dbReference type="Pfam" id="PF00067">
    <property type="entry name" value="p450"/>
    <property type="match status" value="1"/>
</dbReference>
<evidence type="ECO:0000256" key="3">
    <source>
        <dbReference type="ARBA" id="ARBA00023002"/>
    </source>
</evidence>
<gene>
    <name evidence="5" type="ORF">IFM89_023175</name>
</gene>
<comment type="caution">
    <text evidence="5">The sequence shown here is derived from an EMBL/GenBank/DDBJ whole genome shotgun (WGS) entry which is preliminary data.</text>
</comment>
<evidence type="ECO:0000313" key="6">
    <source>
        <dbReference type="Proteomes" id="UP000631114"/>
    </source>
</evidence>
<evidence type="ECO:0008006" key="7">
    <source>
        <dbReference type="Google" id="ProtNLM"/>
    </source>
</evidence>
<dbReference type="InterPro" id="IPR001128">
    <property type="entry name" value="Cyt_P450"/>
</dbReference>
<dbReference type="GO" id="GO:0044550">
    <property type="term" value="P:secondary metabolite biosynthetic process"/>
    <property type="evidence" value="ECO:0007669"/>
    <property type="project" value="UniProtKB-ARBA"/>
</dbReference>
<name>A0A835HXD6_9MAGN</name>
<dbReference type="GO" id="GO:0016705">
    <property type="term" value="F:oxidoreductase activity, acting on paired donors, with incorporation or reduction of molecular oxygen"/>
    <property type="evidence" value="ECO:0007669"/>
    <property type="project" value="InterPro"/>
</dbReference>
<dbReference type="GO" id="GO:0005506">
    <property type="term" value="F:iron ion binding"/>
    <property type="evidence" value="ECO:0007669"/>
    <property type="project" value="InterPro"/>
</dbReference>
<reference evidence="5 6" key="1">
    <citation type="submission" date="2020-10" db="EMBL/GenBank/DDBJ databases">
        <title>The Coptis chinensis genome and diversification of protoberbering-type alkaloids.</title>
        <authorList>
            <person name="Wang B."/>
            <person name="Shu S."/>
            <person name="Song C."/>
            <person name="Liu Y."/>
        </authorList>
    </citation>
    <scope>NUCLEOTIDE SEQUENCE [LARGE SCALE GENOMIC DNA]</scope>
    <source>
        <strain evidence="5">HL-2020</strain>
        <tissue evidence="5">Leaf</tissue>
    </source>
</reference>
<keyword evidence="2" id="KW-0479">Metal-binding</keyword>
<dbReference type="GO" id="GO:0004497">
    <property type="term" value="F:monooxygenase activity"/>
    <property type="evidence" value="ECO:0007669"/>
    <property type="project" value="InterPro"/>
</dbReference>
<sequence length="190" mass="22222">MTPMYVWKAMRCLNLGWERKLRKAVRQVDEFAEDVIRKRKKELPLKFSDDRELSSDLLTVLMESKDDNKNPFSNKFLKDICVNIILAGRDTSAVALTWFFWLLYLNSTVEERIYEEICHIIGERDNLKMREATSGIVFQPEDIKRMDYLHAALSEALRLYPSLPGDYKEVRITDTMFRYTSPICVLPASG</sequence>
<accession>A0A835HXD6</accession>
<keyword evidence="3" id="KW-0560">Oxidoreductase</keyword>
<evidence type="ECO:0000256" key="2">
    <source>
        <dbReference type="ARBA" id="ARBA00022723"/>
    </source>
</evidence>
<proteinExistence type="inferred from homology"/>
<dbReference type="PRINTS" id="PR00463">
    <property type="entry name" value="EP450I"/>
</dbReference>
<evidence type="ECO:0000313" key="5">
    <source>
        <dbReference type="EMBL" id="KAF9606122.1"/>
    </source>
</evidence>
<keyword evidence="6" id="KW-1185">Reference proteome</keyword>
<organism evidence="5 6">
    <name type="scientific">Coptis chinensis</name>
    <dbReference type="NCBI Taxonomy" id="261450"/>
    <lineage>
        <taxon>Eukaryota</taxon>
        <taxon>Viridiplantae</taxon>
        <taxon>Streptophyta</taxon>
        <taxon>Embryophyta</taxon>
        <taxon>Tracheophyta</taxon>
        <taxon>Spermatophyta</taxon>
        <taxon>Magnoliopsida</taxon>
        <taxon>Ranunculales</taxon>
        <taxon>Ranunculaceae</taxon>
        <taxon>Coptidoideae</taxon>
        <taxon>Coptis</taxon>
    </lineage>
</organism>
<dbReference type="OrthoDB" id="1896685at2759"/>
<dbReference type="PRINTS" id="PR00385">
    <property type="entry name" value="P450"/>
</dbReference>
<comment type="similarity">
    <text evidence="1">Belongs to the cytochrome P450 family.</text>
</comment>
<dbReference type="SUPFAM" id="SSF48264">
    <property type="entry name" value="Cytochrome P450"/>
    <property type="match status" value="1"/>
</dbReference>
<dbReference type="PANTHER" id="PTHR24296">
    <property type="entry name" value="CYTOCHROME P450"/>
    <property type="match status" value="1"/>
</dbReference>
<dbReference type="EMBL" id="JADFTS010000005">
    <property type="protein sequence ID" value="KAF9606122.1"/>
    <property type="molecule type" value="Genomic_DNA"/>
</dbReference>
<dbReference type="GO" id="GO:0020037">
    <property type="term" value="F:heme binding"/>
    <property type="evidence" value="ECO:0007669"/>
    <property type="project" value="InterPro"/>
</dbReference>
<protein>
    <recommendedName>
        <fullName evidence="7">Cytochrome P450</fullName>
    </recommendedName>
</protein>